<proteinExistence type="predicted"/>
<feature type="region of interest" description="Disordered" evidence="7">
    <location>
        <begin position="250"/>
        <end position="307"/>
    </location>
</feature>
<evidence type="ECO:0000256" key="5">
    <source>
        <dbReference type="ARBA" id="ARBA00022833"/>
    </source>
</evidence>
<dbReference type="GO" id="GO:0006351">
    <property type="term" value="P:DNA-templated transcription"/>
    <property type="evidence" value="ECO:0007669"/>
    <property type="project" value="InterPro"/>
</dbReference>
<feature type="domain" description="Xylanolytic transcriptional activator regulatory" evidence="8">
    <location>
        <begin position="370"/>
        <end position="641"/>
    </location>
</feature>
<feature type="compositionally biased region" description="Polar residues" evidence="7">
    <location>
        <begin position="250"/>
        <end position="272"/>
    </location>
</feature>
<evidence type="ECO:0000256" key="7">
    <source>
        <dbReference type="SAM" id="MobiDB-lite"/>
    </source>
</evidence>
<protein>
    <recommendedName>
        <fullName evidence="8">Xylanolytic transcriptional activator regulatory domain-containing protein</fullName>
    </recommendedName>
</protein>
<evidence type="ECO:0000256" key="4">
    <source>
        <dbReference type="ARBA" id="ARBA00022771"/>
    </source>
</evidence>
<evidence type="ECO:0000259" key="8">
    <source>
        <dbReference type="Pfam" id="PF04082"/>
    </source>
</evidence>
<dbReference type="Proteomes" id="UP001358417">
    <property type="component" value="Unassembled WGS sequence"/>
</dbReference>
<evidence type="ECO:0000256" key="1">
    <source>
        <dbReference type="ARBA" id="ARBA00004123"/>
    </source>
</evidence>
<keyword evidence="6" id="KW-0539">Nucleus</keyword>
<feature type="compositionally biased region" description="Polar residues" evidence="7">
    <location>
        <begin position="281"/>
        <end position="291"/>
    </location>
</feature>
<organism evidence="9 10">
    <name type="scientific">Exophiala bonariae</name>
    <dbReference type="NCBI Taxonomy" id="1690606"/>
    <lineage>
        <taxon>Eukaryota</taxon>
        <taxon>Fungi</taxon>
        <taxon>Dikarya</taxon>
        <taxon>Ascomycota</taxon>
        <taxon>Pezizomycotina</taxon>
        <taxon>Eurotiomycetes</taxon>
        <taxon>Chaetothyriomycetidae</taxon>
        <taxon>Chaetothyriales</taxon>
        <taxon>Herpotrichiellaceae</taxon>
        <taxon>Exophiala</taxon>
    </lineage>
</organism>
<dbReference type="GO" id="GO:0000978">
    <property type="term" value="F:RNA polymerase II cis-regulatory region sequence-specific DNA binding"/>
    <property type="evidence" value="ECO:0007669"/>
    <property type="project" value="InterPro"/>
</dbReference>
<dbReference type="InterPro" id="IPR007219">
    <property type="entry name" value="XnlR_reg_dom"/>
</dbReference>
<dbReference type="GO" id="GO:0000785">
    <property type="term" value="C:chromatin"/>
    <property type="evidence" value="ECO:0007669"/>
    <property type="project" value="TreeGrafter"/>
</dbReference>
<evidence type="ECO:0000313" key="10">
    <source>
        <dbReference type="Proteomes" id="UP001358417"/>
    </source>
</evidence>
<keyword evidence="10" id="KW-1185">Reference proteome</keyword>
<sequence>MLRHRQRDEEAGGDGLGVIESRKKLWRDADGNIVSKRPAGGDDHRPTMKRKAFDQPSQSQRDGLLNSYDFEIPQTEPLSPPKSMLGAESMDGPLPMPEFYNDNAFAESANGPDTSMFDFLANSSWGSNTTSSSMCTGGGMPSEDMFNPDTASSFNMPFTTMNNYNWLFDLGEMGKVAGDPQQDFNYASNMMIIRQDQIRPPTYHHAEMSNEYGYVAESAVPHPQQIPSASDAQNEQIRTDQIHAYLSSASQLDRPSNTNISQTFPISPSSLASGPLLTASRADSQPASTPETSDDHSSNHFPKKPRQAPTMTAMLEENIPLPQARMPKIDQVSRNEILKLLAVASPRTPEGTEIDSDHPDLTLSAMQNYLDLFFSRFNVAYPLLHQPTFDPSETHTLLLLAVLLLGATYSKKAVHRLAVCIHDVLRGQIFQHPSFSAVPELWMLQTILLVECFGKSRAGQKQHDMAHLFHGLLINLIRRSDCQTVRPLNIGESSGDLEADWKKAIDCELRKRLAFLCFLWDTQHAVLFSQSLCMSSFELRTTLPCNQAAWEARSAEEWWKHAKKEPQISFLAVLKSYMNPDSGSNIPELNALSRLLILHGLMSIQWDMKRRDQTSLGIESSLSMNQTKWQDRLAHSYDAWKADFDTYCMNMSLSLTTPSRKAEFLRFSTATVAIYHAAHVTLNVEILDLQIYAGARHIIGRPVTRADYDRSRRIVKEWARPGGSTPAAKAAWHAAHLLRDGIMNLDNWDVNNAFHYPWCLYIATLTCWAFHFANSSNMTQDRSVSSNQRHAGAGDHERDNGEIDDGIVWHAKSEMNALVSSMTSVTPESIWRVLGKYSTSGLTAVMAKHLSNVRWAVVHEGMKVLRGLVPERSINEYEAFLR</sequence>
<evidence type="ECO:0000256" key="2">
    <source>
        <dbReference type="ARBA" id="ARBA00022723"/>
    </source>
</evidence>
<accession>A0AAV9MYC8</accession>
<comment type="subcellular location">
    <subcellularLocation>
        <location evidence="1">Nucleus</location>
    </subcellularLocation>
</comment>
<feature type="compositionally biased region" description="Basic and acidic residues" evidence="7">
    <location>
        <begin position="20"/>
        <end position="30"/>
    </location>
</feature>
<dbReference type="PANTHER" id="PTHR40626">
    <property type="entry name" value="MIP31509P"/>
    <property type="match status" value="1"/>
</dbReference>
<dbReference type="RefSeq" id="XP_064702200.1">
    <property type="nucleotide sequence ID" value="XM_064850931.1"/>
</dbReference>
<dbReference type="GO" id="GO:0000981">
    <property type="term" value="F:DNA-binding transcription factor activity, RNA polymerase II-specific"/>
    <property type="evidence" value="ECO:0007669"/>
    <property type="project" value="InterPro"/>
</dbReference>
<keyword evidence="4" id="KW-0863">Zinc-finger</keyword>
<reference evidence="9 10" key="1">
    <citation type="submission" date="2023-08" db="EMBL/GenBank/DDBJ databases">
        <title>Black Yeasts Isolated from many extreme environments.</title>
        <authorList>
            <person name="Coleine C."/>
            <person name="Stajich J.E."/>
            <person name="Selbmann L."/>
        </authorList>
    </citation>
    <scope>NUCLEOTIDE SEQUENCE [LARGE SCALE GENOMIC DNA]</scope>
    <source>
        <strain evidence="9 10">CCFEE 5792</strain>
    </source>
</reference>
<feature type="compositionally biased region" description="Basic and acidic residues" evidence="7">
    <location>
        <begin position="792"/>
        <end position="801"/>
    </location>
</feature>
<dbReference type="CDD" id="cd12148">
    <property type="entry name" value="fungal_TF_MHR"/>
    <property type="match status" value="1"/>
</dbReference>
<dbReference type="GO" id="GO:0005634">
    <property type="term" value="C:nucleus"/>
    <property type="evidence" value="ECO:0007669"/>
    <property type="project" value="UniProtKB-SubCell"/>
</dbReference>
<feature type="region of interest" description="Disordered" evidence="7">
    <location>
        <begin position="782"/>
        <end position="801"/>
    </location>
</feature>
<gene>
    <name evidence="9" type="ORF">LTR84_007378</name>
</gene>
<name>A0AAV9MYC8_9EURO</name>
<dbReference type="Pfam" id="PF04082">
    <property type="entry name" value="Fungal_trans"/>
    <property type="match status" value="1"/>
</dbReference>
<feature type="compositionally biased region" description="Basic and acidic residues" evidence="7">
    <location>
        <begin position="1"/>
        <end position="10"/>
    </location>
</feature>
<dbReference type="GO" id="GO:0008270">
    <property type="term" value="F:zinc ion binding"/>
    <property type="evidence" value="ECO:0007669"/>
    <property type="project" value="UniProtKB-KW"/>
</dbReference>
<evidence type="ECO:0000256" key="3">
    <source>
        <dbReference type="ARBA" id="ARBA00022737"/>
    </source>
</evidence>
<evidence type="ECO:0000313" key="9">
    <source>
        <dbReference type="EMBL" id="KAK5046617.1"/>
    </source>
</evidence>
<comment type="caution">
    <text evidence="9">The sequence shown here is derived from an EMBL/GenBank/DDBJ whole genome shotgun (WGS) entry which is preliminary data.</text>
</comment>
<dbReference type="InterPro" id="IPR051059">
    <property type="entry name" value="VerF-like"/>
</dbReference>
<dbReference type="GeneID" id="89975544"/>
<keyword evidence="3" id="KW-0677">Repeat</keyword>
<dbReference type="EMBL" id="JAVRRD010000029">
    <property type="protein sequence ID" value="KAK5046617.1"/>
    <property type="molecule type" value="Genomic_DNA"/>
</dbReference>
<evidence type="ECO:0000256" key="6">
    <source>
        <dbReference type="ARBA" id="ARBA00023242"/>
    </source>
</evidence>
<keyword evidence="2" id="KW-0479">Metal-binding</keyword>
<keyword evidence="5" id="KW-0862">Zinc</keyword>
<feature type="region of interest" description="Disordered" evidence="7">
    <location>
        <begin position="1"/>
        <end position="107"/>
    </location>
</feature>
<dbReference type="PANTHER" id="PTHR40626:SF18">
    <property type="entry name" value="NICOTINATE CATABOLISM CLUSTER-SPECIFIC TRANSCRIPTION FACTOR"/>
    <property type="match status" value="1"/>
</dbReference>
<dbReference type="AlphaFoldDB" id="A0AAV9MYC8"/>